<sequence length="105" mass="12150">MRLEEHGYALSDATEAIRLDPKYVKAYYRRATCHLQLMKYQLAVADFKKVLALEPHNDTVRSQLVSTQKLIRKIEFEKAIEFEGEKCAVDRCLEIIQEGTCSSRV</sequence>
<dbReference type="SUPFAM" id="SSF48452">
    <property type="entry name" value="TPR-like"/>
    <property type="match status" value="1"/>
</dbReference>
<dbReference type="Proteomes" id="UP000298030">
    <property type="component" value="Unassembled WGS sequence"/>
</dbReference>
<dbReference type="Gene3D" id="1.25.40.10">
    <property type="entry name" value="Tetratricopeptide repeat domain"/>
    <property type="match status" value="1"/>
</dbReference>
<dbReference type="OrthoDB" id="445564at2759"/>
<gene>
    <name evidence="3" type="ORF">FA13DRAFT_1650020</name>
</gene>
<comment type="caution">
    <text evidence="3">The sequence shown here is derived from an EMBL/GenBank/DDBJ whole genome shotgun (WGS) entry which is preliminary data.</text>
</comment>
<evidence type="ECO:0000256" key="1">
    <source>
        <dbReference type="ARBA" id="ARBA00022803"/>
    </source>
</evidence>
<dbReference type="Pfam" id="PF00515">
    <property type="entry name" value="TPR_1"/>
    <property type="match status" value="1"/>
</dbReference>
<dbReference type="InterPro" id="IPR019734">
    <property type="entry name" value="TPR_rpt"/>
</dbReference>
<dbReference type="PANTHER" id="PTHR46423">
    <property type="entry name" value="RNA POLYMERASE II-ASSOCIATED PROTEIN 3"/>
    <property type="match status" value="1"/>
</dbReference>
<feature type="repeat" description="TPR" evidence="2">
    <location>
        <begin position="24"/>
        <end position="57"/>
    </location>
</feature>
<keyword evidence="1 2" id="KW-0802">TPR repeat</keyword>
<dbReference type="PROSITE" id="PS50005">
    <property type="entry name" value="TPR"/>
    <property type="match status" value="1"/>
</dbReference>
<dbReference type="EMBL" id="QPFP01000298">
    <property type="protein sequence ID" value="TEB17657.1"/>
    <property type="molecule type" value="Genomic_DNA"/>
</dbReference>
<protein>
    <submittedName>
        <fullName evidence="3">Uncharacterized protein</fullName>
    </submittedName>
</protein>
<name>A0A4Y7S8G5_COPMI</name>
<evidence type="ECO:0000313" key="3">
    <source>
        <dbReference type="EMBL" id="TEB17657.1"/>
    </source>
</evidence>
<evidence type="ECO:0000256" key="2">
    <source>
        <dbReference type="PROSITE-ProRule" id="PRU00339"/>
    </source>
</evidence>
<dbReference type="GO" id="GO:0101031">
    <property type="term" value="C:protein folding chaperone complex"/>
    <property type="evidence" value="ECO:0007669"/>
    <property type="project" value="TreeGrafter"/>
</dbReference>
<dbReference type="InterPro" id="IPR011990">
    <property type="entry name" value="TPR-like_helical_dom_sf"/>
</dbReference>
<reference evidence="3 4" key="1">
    <citation type="journal article" date="2019" name="Nat. Ecol. Evol.">
        <title>Megaphylogeny resolves global patterns of mushroom evolution.</title>
        <authorList>
            <person name="Varga T."/>
            <person name="Krizsan K."/>
            <person name="Foldi C."/>
            <person name="Dima B."/>
            <person name="Sanchez-Garcia M."/>
            <person name="Sanchez-Ramirez S."/>
            <person name="Szollosi G.J."/>
            <person name="Szarkandi J.G."/>
            <person name="Papp V."/>
            <person name="Albert L."/>
            <person name="Andreopoulos W."/>
            <person name="Angelini C."/>
            <person name="Antonin V."/>
            <person name="Barry K.W."/>
            <person name="Bougher N.L."/>
            <person name="Buchanan P."/>
            <person name="Buyck B."/>
            <person name="Bense V."/>
            <person name="Catcheside P."/>
            <person name="Chovatia M."/>
            <person name="Cooper J."/>
            <person name="Damon W."/>
            <person name="Desjardin D."/>
            <person name="Finy P."/>
            <person name="Geml J."/>
            <person name="Haridas S."/>
            <person name="Hughes K."/>
            <person name="Justo A."/>
            <person name="Karasinski D."/>
            <person name="Kautmanova I."/>
            <person name="Kiss B."/>
            <person name="Kocsube S."/>
            <person name="Kotiranta H."/>
            <person name="LaButti K.M."/>
            <person name="Lechner B.E."/>
            <person name="Liimatainen K."/>
            <person name="Lipzen A."/>
            <person name="Lukacs Z."/>
            <person name="Mihaltcheva S."/>
            <person name="Morgado L.N."/>
            <person name="Niskanen T."/>
            <person name="Noordeloos M.E."/>
            <person name="Ohm R.A."/>
            <person name="Ortiz-Santana B."/>
            <person name="Ovrebo C."/>
            <person name="Racz N."/>
            <person name="Riley R."/>
            <person name="Savchenko A."/>
            <person name="Shiryaev A."/>
            <person name="Soop K."/>
            <person name="Spirin V."/>
            <person name="Szebenyi C."/>
            <person name="Tomsovsky M."/>
            <person name="Tulloss R.E."/>
            <person name="Uehling J."/>
            <person name="Grigoriev I.V."/>
            <person name="Vagvolgyi C."/>
            <person name="Papp T."/>
            <person name="Martin F.M."/>
            <person name="Miettinen O."/>
            <person name="Hibbett D.S."/>
            <person name="Nagy L.G."/>
        </authorList>
    </citation>
    <scope>NUCLEOTIDE SEQUENCE [LARGE SCALE GENOMIC DNA]</scope>
    <source>
        <strain evidence="3 4">FP101781</strain>
    </source>
</reference>
<dbReference type="SMART" id="SM00028">
    <property type="entry name" value="TPR"/>
    <property type="match status" value="1"/>
</dbReference>
<dbReference type="AlphaFoldDB" id="A0A4Y7S8G5"/>
<keyword evidence="4" id="KW-1185">Reference proteome</keyword>
<dbReference type="InterPro" id="IPR051966">
    <property type="entry name" value="RPAP3"/>
</dbReference>
<organism evidence="3 4">
    <name type="scientific">Coprinellus micaceus</name>
    <name type="common">Glistening ink-cap mushroom</name>
    <name type="synonym">Coprinus micaceus</name>
    <dbReference type="NCBI Taxonomy" id="71717"/>
    <lineage>
        <taxon>Eukaryota</taxon>
        <taxon>Fungi</taxon>
        <taxon>Dikarya</taxon>
        <taxon>Basidiomycota</taxon>
        <taxon>Agaricomycotina</taxon>
        <taxon>Agaricomycetes</taxon>
        <taxon>Agaricomycetidae</taxon>
        <taxon>Agaricales</taxon>
        <taxon>Agaricineae</taxon>
        <taxon>Psathyrellaceae</taxon>
        <taxon>Coprinellus</taxon>
    </lineage>
</organism>
<evidence type="ECO:0000313" key="4">
    <source>
        <dbReference type="Proteomes" id="UP000298030"/>
    </source>
</evidence>
<accession>A0A4Y7S8G5</accession>
<dbReference type="PANTHER" id="PTHR46423:SF1">
    <property type="entry name" value="RNA POLYMERASE II-ASSOCIATED PROTEIN 3"/>
    <property type="match status" value="1"/>
</dbReference>
<dbReference type="STRING" id="71717.A0A4Y7S8G5"/>
<proteinExistence type="predicted"/>